<dbReference type="Proteomes" id="UP001500618">
    <property type="component" value="Unassembled WGS sequence"/>
</dbReference>
<comment type="caution">
    <text evidence="2">The sequence shown here is derived from an EMBL/GenBank/DDBJ whole genome shotgun (WGS) entry which is preliminary data.</text>
</comment>
<dbReference type="EMBL" id="BAAANY010000008">
    <property type="protein sequence ID" value="GAA1670884.1"/>
    <property type="molecule type" value="Genomic_DNA"/>
</dbReference>
<dbReference type="SUPFAM" id="SSF53335">
    <property type="entry name" value="S-adenosyl-L-methionine-dependent methyltransferases"/>
    <property type="match status" value="1"/>
</dbReference>
<sequence>MAPLIELDSASVAAIDGRHVRAVALQGVRMEYVAGVLARTGQSAAGGRALVVGSGRGLVAAGLRDLGFDVLAVDPSDAATAMARQAYGEAGITHRTAPAEDLGLTDERFDLAYYADTFEITSELGPVLDQAARALRPGGVLVYDTVTRTLLSRLVYLGAFQAVPMTRIMPPGRYAAARLRKPAELIVALEHHGLRNADICEFKPTDPRSLLRAVMARRQGKIGDAQIPSIVDFELSPGSRVHVTYLGFAVADQP</sequence>
<dbReference type="InterPro" id="IPR013216">
    <property type="entry name" value="Methyltransf_11"/>
</dbReference>
<reference evidence="2 3" key="1">
    <citation type="journal article" date="2019" name="Int. J. Syst. Evol. Microbiol.">
        <title>The Global Catalogue of Microorganisms (GCM) 10K type strain sequencing project: providing services to taxonomists for standard genome sequencing and annotation.</title>
        <authorList>
            <consortium name="The Broad Institute Genomics Platform"/>
            <consortium name="The Broad Institute Genome Sequencing Center for Infectious Disease"/>
            <person name="Wu L."/>
            <person name="Ma J."/>
        </authorList>
    </citation>
    <scope>NUCLEOTIDE SEQUENCE [LARGE SCALE GENOMIC DNA]</scope>
    <source>
        <strain evidence="2 3">JCM 14718</strain>
    </source>
</reference>
<accession>A0ABN2GGJ8</accession>
<protein>
    <recommendedName>
        <fullName evidence="1">Methyltransferase type 11 domain-containing protein</fullName>
    </recommendedName>
</protein>
<dbReference type="Pfam" id="PF08241">
    <property type="entry name" value="Methyltransf_11"/>
    <property type="match status" value="1"/>
</dbReference>
<dbReference type="RefSeq" id="WP_344309242.1">
    <property type="nucleotide sequence ID" value="NZ_BAAANY010000008.1"/>
</dbReference>
<name>A0ABN2GGJ8_9ACTN</name>
<dbReference type="Gene3D" id="3.40.50.150">
    <property type="entry name" value="Vaccinia Virus protein VP39"/>
    <property type="match status" value="1"/>
</dbReference>
<organism evidence="2 3">
    <name type="scientific">Fodinicola feengrottensis</name>
    <dbReference type="NCBI Taxonomy" id="435914"/>
    <lineage>
        <taxon>Bacteria</taxon>
        <taxon>Bacillati</taxon>
        <taxon>Actinomycetota</taxon>
        <taxon>Actinomycetes</taxon>
        <taxon>Mycobacteriales</taxon>
        <taxon>Fodinicola</taxon>
    </lineage>
</organism>
<feature type="domain" description="Methyltransferase type 11" evidence="1">
    <location>
        <begin position="50"/>
        <end position="142"/>
    </location>
</feature>
<proteinExistence type="predicted"/>
<evidence type="ECO:0000313" key="2">
    <source>
        <dbReference type="EMBL" id="GAA1670884.1"/>
    </source>
</evidence>
<keyword evidence="3" id="KW-1185">Reference proteome</keyword>
<dbReference type="CDD" id="cd02440">
    <property type="entry name" value="AdoMet_MTases"/>
    <property type="match status" value="1"/>
</dbReference>
<evidence type="ECO:0000313" key="3">
    <source>
        <dbReference type="Proteomes" id="UP001500618"/>
    </source>
</evidence>
<dbReference type="InterPro" id="IPR029063">
    <property type="entry name" value="SAM-dependent_MTases_sf"/>
</dbReference>
<evidence type="ECO:0000259" key="1">
    <source>
        <dbReference type="Pfam" id="PF08241"/>
    </source>
</evidence>
<gene>
    <name evidence="2" type="ORF">GCM10009765_20370</name>
</gene>